<protein>
    <submittedName>
        <fullName evidence="2">Uncharacterized protein</fullName>
    </submittedName>
</protein>
<evidence type="ECO:0000313" key="2">
    <source>
        <dbReference type="EMBL" id="KAJ4962798.1"/>
    </source>
</evidence>
<gene>
    <name evidence="2" type="ORF">NE237_022737</name>
</gene>
<organism evidence="2 3">
    <name type="scientific">Protea cynaroides</name>
    <dbReference type="NCBI Taxonomy" id="273540"/>
    <lineage>
        <taxon>Eukaryota</taxon>
        <taxon>Viridiplantae</taxon>
        <taxon>Streptophyta</taxon>
        <taxon>Embryophyta</taxon>
        <taxon>Tracheophyta</taxon>
        <taxon>Spermatophyta</taxon>
        <taxon>Magnoliopsida</taxon>
        <taxon>Proteales</taxon>
        <taxon>Proteaceae</taxon>
        <taxon>Protea</taxon>
    </lineage>
</organism>
<keyword evidence="3" id="KW-1185">Reference proteome</keyword>
<evidence type="ECO:0000313" key="3">
    <source>
        <dbReference type="Proteomes" id="UP001141806"/>
    </source>
</evidence>
<feature type="compositionally biased region" description="Basic and acidic residues" evidence="1">
    <location>
        <begin position="17"/>
        <end position="28"/>
    </location>
</feature>
<dbReference type="EMBL" id="JAMYWD010000008">
    <property type="protein sequence ID" value="KAJ4962798.1"/>
    <property type="molecule type" value="Genomic_DNA"/>
</dbReference>
<sequence>MSTMNDVIQGLASMKMSSDEEKFDKEKAMSSLSMTTSSSSSPMTTMNGLLQGLASLKMSSDTEKFNKEKAMSSQSMTMSPSTDHDLLSVVNMMKYLNLKGQEDRPRVVSTSSAKKYLNLKGQEDRPRVVSSSSAKRKIARSSNSYGLMVSALKKKKSRSGFKKKLVPRPTPGNVGWEARLVLLFLRFEVGSSGMSTMNDVIQGLASMKMSSDEEKFDKEKAMSFQTMTMSSSSSPMTTMNGLLQGLASLKMSSDTEKFNKEKAMSSQSMTMSPSTDHDLLSVVNMMKWGKIVPVVSSSVLKSILT</sequence>
<comment type="caution">
    <text evidence="2">The sequence shown here is derived from an EMBL/GenBank/DDBJ whole genome shotgun (WGS) entry which is preliminary data.</text>
</comment>
<feature type="compositionally biased region" description="Low complexity" evidence="1">
    <location>
        <begin position="29"/>
        <end position="45"/>
    </location>
</feature>
<feature type="region of interest" description="Disordered" evidence="1">
    <location>
        <begin position="1"/>
        <end position="45"/>
    </location>
</feature>
<name>A0A9Q0HDM8_9MAGN</name>
<accession>A0A9Q0HDM8</accession>
<reference evidence="2" key="1">
    <citation type="journal article" date="2023" name="Plant J.">
        <title>The genome of the king protea, Protea cynaroides.</title>
        <authorList>
            <person name="Chang J."/>
            <person name="Duong T.A."/>
            <person name="Schoeman C."/>
            <person name="Ma X."/>
            <person name="Roodt D."/>
            <person name="Barker N."/>
            <person name="Li Z."/>
            <person name="Van de Peer Y."/>
            <person name="Mizrachi E."/>
        </authorList>
    </citation>
    <scope>NUCLEOTIDE SEQUENCE</scope>
    <source>
        <tissue evidence="2">Young leaves</tissue>
    </source>
</reference>
<evidence type="ECO:0000256" key="1">
    <source>
        <dbReference type="SAM" id="MobiDB-lite"/>
    </source>
</evidence>
<dbReference type="Proteomes" id="UP001141806">
    <property type="component" value="Unassembled WGS sequence"/>
</dbReference>
<proteinExistence type="predicted"/>
<dbReference type="AlphaFoldDB" id="A0A9Q0HDM8"/>